<evidence type="ECO:0000256" key="1">
    <source>
        <dbReference type="ARBA" id="ARBA00004141"/>
    </source>
</evidence>
<dbReference type="PANTHER" id="PTHR23507">
    <property type="entry name" value="ZGC:174356"/>
    <property type="match status" value="1"/>
</dbReference>
<evidence type="ECO:0000256" key="5">
    <source>
        <dbReference type="SAM" id="Phobius"/>
    </source>
</evidence>
<dbReference type="SUPFAM" id="SSF103473">
    <property type="entry name" value="MFS general substrate transporter"/>
    <property type="match status" value="1"/>
</dbReference>
<name>A0A087UMN9_STEMI</name>
<feature type="transmembrane region" description="Helical" evidence="5">
    <location>
        <begin position="187"/>
        <end position="206"/>
    </location>
</feature>
<feature type="non-terminal residue" evidence="6">
    <location>
        <position position="234"/>
    </location>
</feature>
<keyword evidence="2 5" id="KW-0812">Transmembrane</keyword>
<feature type="transmembrane region" description="Helical" evidence="5">
    <location>
        <begin position="153"/>
        <end position="175"/>
    </location>
</feature>
<evidence type="ECO:0000313" key="6">
    <source>
        <dbReference type="EMBL" id="KFM78628.1"/>
    </source>
</evidence>
<evidence type="ECO:0000256" key="4">
    <source>
        <dbReference type="ARBA" id="ARBA00023136"/>
    </source>
</evidence>
<comment type="subcellular location">
    <subcellularLocation>
        <location evidence="1">Membrane</location>
        <topology evidence="1">Multi-pass membrane protein</topology>
    </subcellularLocation>
</comment>
<evidence type="ECO:0000256" key="2">
    <source>
        <dbReference type="ARBA" id="ARBA00022692"/>
    </source>
</evidence>
<dbReference type="GO" id="GO:0022857">
    <property type="term" value="F:transmembrane transporter activity"/>
    <property type="evidence" value="ECO:0007669"/>
    <property type="project" value="TreeGrafter"/>
</dbReference>
<organism evidence="6 7">
    <name type="scientific">Stegodyphus mimosarum</name>
    <name type="common">African social velvet spider</name>
    <dbReference type="NCBI Taxonomy" id="407821"/>
    <lineage>
        <taxon>Eukaryota</taxon>
        <taxon>Metazoa</taxon>
        <taxon>Ecdysozoa</taxon>
        <taxon>Arthropoda</taxon>
        <taxon>Chelicerata</taxon>
        <taxon>Arachnida</taxon>
        <taxon>Araneae</taxon>
        <taxon>Araneomorphae</taxon>
        <taxon>Entelegynae</taxon>
        <taxon>Eresoidea</taxon>
        <taxon>Eresidae</taxon>
        <taxon>Stegodyphus</taxon>
    </lineage>
</organism>
<sequence>MNLLTPINVSDAVSCVFRRRLDNVRSFIIVAIVIFVFYNTSLNGNLSILPRYFRNEYKWSYKDLLVFAVIFSFSQTILLWVSTFFAHNFRSFDADLGTYGSISLAVSCLILSLGKSSWIALSGAATGIVSLLIPTSVLSILSKLIESTEIGCIYAGVGFLMLATQLISVSAYEALEKLCTEAGAPQLVFLLSFGLITFGLLFFIYLRKVIAPELLGQLDSSECLALINRKGQIE</sequence>
<keyword evidence="7" id="KW-1185">Reference proteome</keyword>
<dbReference type="Proteomes" id="UP000054359">
    <property type="component" value="Unassembled WGS sequence"/>
</dbReference>
<dbReference type="InterPro" id="IPR036259">
    <property type="entry name" value="MFS_trans_sf"/>
</dbReference>
<accession>A0A087UMN9</accession>
<gene>
    <name evidence="6" type="ORF">X975_05088</name>
</gene>
<evidence type="ECO:0000256" key="3">
    <source>
        <dbReference type="ARBA" id="ARBA00022989"/>
    </source>
</evidence>
<dbReference type="PANTHER" id="PTHR23507:SF1">
    <property type="entry name" value="FI18259P1-RELATED"/>
    <property type="match status" value="1"/>
</dbReference>
<keyword evidence="4 5" id="KW-0472">Membrane</keyword>
<dbReference type="GO" id="GO:0016020">
    <property type="term" value="C:membrane"/>
    <property type="evidence" value="ECO:0007669"/>
    <property type="project" value="UniProtKB-SubCell"/>
</dbReference>
<feature type="transmembrane region" description="Helical" evidence="5">
    <location>
        <begin position="96"/>
        <end position="113"/>
    </location>
</feature>
<feature type="transmembrane region" description="Helical" evidence="5">
    <location>
        <begin position="64"/>
        <end position="84"/>
    </location>
</feature>
<feature type="transmembrane region" description="Helical" evidence="5">
    <location>
        <begin position="119"/>
        <end position="141"/>
    </location>
</feature>
<dbReference type="AlphaFoldDB" id="A0A087UMN9"/>
<feature type="transmembrane region" description="Helical" evidence="5">
    <location>
        <begin position="27"/>
        <end position="44"/>
    </location>
</feature>
<keyword evidence="3 5" id="KW-1133">Transmembrane helix</keyword>
<dbReference type="EMBL" id="KK120593">
    <property type="protein sequence ID" value="KFM78628.1"/>
    <property type="molecule type" value="Genomic_DNA"/>
</dbReference>
<dbReference type="OrthoDB" id="3026777at2759"/>
<evidence type="ECO:0000313" key="7">
    <source>
        <dbReference type="Proteomes" id="UP000054359"/>
    </source>
</evidence>
<reference evidence="6 7" key="1">
    <citation type="submission" date="2013-11" db="EMBL/GenBank/DDBJ databases">
        <title>Genome sequencing of Stegodyphus mimosarum.</title>
        <authorList>
            <person name="Bechsgaard J."/>
        </authorList>
    </citation>
    <scope>NUCLEOTIDE SEQUENCE [LARGE SCALE GENOMIC DNA]</scope>
</reference>
<proteinExistence type="predicted"/>
<protein>
    <submittedName>
        <fullName evidence="6">Uncharacterized protein</fullName>
    </submittedName>
</protein>